<dbReference type="Proteomes" id="UP000017396">
    <property type="component" value="Chromosome"/>
</dbReference>
<feature type="transmembrane region" description="Helical" evidence="7">
    <location>
        <begin position="21"/>
        <end position="45"/>
    </location>
</feature>
<protein>
    <submittedName>
        <fullName evidence="10">Macrolide transporter ATP-binding /permease protein</fullName>
    </submittedName>
</protein>
<dbReference type="GO" id="GO:0005524">
    <property type="term" value="F:ATP binding"/>
    <property type="evidence" value="ECO:0007669"/>
    <property type="project" value="UniProtKB-KW"/>
</dbReference>
<keyword evidence="10" id="KW-0067">ATP-binding</keyword>
<dbReference type="HOGENOM" id="CLU_000604_8_0_3"/>
<feature type="transmembrane region" description="Helical" evidence="7">
    <location>
        <begin position="271"/>
        <end position="300"/>
    </location>
</feature>
<dbReference type="RefSeq" id="WP_023175270.1">
    <property type="nucleotide sequence ID" value="NC_022600.1"/>
</dbReference>
<dbReference type="eggNOG" id="COG0577">
    <property type="taxonomic scope" value="Bacteria"/>
</dbReference>
<comment type="subcellular location">
    <subcellularLocation>
        <location evidence="1">Cell membrane</location>
        <topology evidence="1">Multi-pass membrane protein</topology>
    </subcellularLocation>
</comment>
<evidence type="ECO:0000256" key="7">
    <source>
        <dbReference type="SAM" id="Phobius"/>
    </source>
</evidence>
<dbReference type="KEGG" id="glj:GKIL_3708"/>
<keyword evidence="5 7" id="KW-0472">Membrane</keyword>
<proteinExistence type="inferred from homology"/>
<evidence type="ECO:0000256" key="1">
    <source>
        <dbReference type="ARBA" id="ARBA00004651"/>
    </source>
</evidence>
<evidence type="ECO:0000256" key="3">
    <source>
        <dbReference type="ARBA" id="ARBA00022692"/>
    </source>
</evidence>
<evidence type="ECO:0000256" key="4">
    <source>
        <dbReference type="ARBA" id="ARBA00022989"/>
    </source>
</evidence>
<evidence type="ECO:0000256" key="6">
    <source>
        <dbReference type="ARBA" id="ARBA00038076"/>
    </source>
</evidence>
<organism evidence="10 11">
    <name type="scientific">Gloeobacter kilaueensis (strain ATCC BAA-2537 / CCAP 1431/1 / ULC 316 / JS1)</name>
    <dbReference type="NCBI Taxonomy" id="1183438"/>
    <lineage>
        <taxon>Bacteria</taxon>
        <taxon>Bacillati</taxon>
        <taxon>Cyanobacteriota</taxon>
        <taxon>Cyanophyceae</taxon>
        <taxon>Gloeobacterales</taxon>
        <taxon>Gloeobacteraceae</taxon>
        <taxon>Gloeobacter</taxon>
    </lineage>
</organism>
<evidence type="ECO:0000256" key="5">
    <source>
        <dbReference type="ARBA" id="ARBA00023136"/>
    </source>
</evidence>
<dbReference type="Pfam" id="PF12704">
    <property type="entry name" value="MacB_PCD"/>
    <property type="match status" value="1"/>
</dbReference>
<keyword evidence="2" id="KW-1003">Cell membrane</keyword>
<feature type="transmembrane region" description="Helical" evidence="7">
    <location>
        <begin position="365"/>
        <end position="384"/>
    </location>
</feature>
<evidence type="ECO:0000313" key="11">
    <source>
        <dbReference type="Proteomes" id="UP000017396"/>
    </source>
</evidence>
<dbReference type="GO" id="GO:0022857">
    <property type="term" value="F:transmembrane transporter activity"/>
    <property type="evidence" value="ECO:0007669"/>
    <property type="project" value="TreeGrafter"/>
</dbReference>
<keyword evidence="11" id="KW-1185">Reference proteome</keyword>
<dbReference type="PATRIC" id="fig|1183438.3.peg.3644"/>
<dbReference type="AlphaFoldDB" id="U5QQQ7"/>
<keyword evidence="10" id="KW-0547">Nucleotide-binding</keyword>
<evidence type="ECO:0000259" key="8">
    <source>
        <dbReference type="Pfam" id="PF02687"/>
    </source>
</evidence>
<dbReference type="GO" id="GO:0005886">
    <property type="term" value="C:plasma membrane"/>
    <property type="evidence" value="ECO:0007669"/>
    <property type="project" value="UniProtKB-SubCell"/>
</dbReference>
<dbReference type="InterPro" id="IPR025857">
    <property type="entry name" value="MacB_PCD"/>
</dbReference>
<comment type="similarity">
    <text evidence="6">Belongs to the ABC-4 integral membrane protein family.</text>
</comment>
<gene>
    <name evidence="10" type="ORF">GKIL_3708</name>
</gene>
<dbReference type="InterPro" id="IPR003838">
    <property type="entry name" value="ABC3_permease_C"/>
</dbReference>
<dbReference type="STRING" id="1183438.GKIL_3708"/>
<keyword evidence="3 7" id="KW-0812">Transmembrane</keyword>
<dbReference type="EMBL" id="CP003587">
    <property type="protein sequence ID" value="AGY59954.1"/>
    <property type="molecule type" value="Genomic_DNA"/>
</dbReference>
<feature type="transmembrane region" description="Helical" evidence="7">
    <location>
        <begin position="321"/>
        <end position="353"/>
    </location>
</feature>
<sequence length="401" mass="43380">MPWYENLRVAAVALWANRLRSVLTMLGLIIGVSSVILIVAIGVGAQKFVKDQFRGFGTNVVIVGEDRFSKSARPLTMADMEAMRTQIGSVDRVSGMLAQTGRAIWGNKDADCRIYGLQPELASILNWQMEKGRFFTDREVRERAHVTVVGTDLAQELFGYEDPVGKQILVNHQPMTVIGVTGRQTAFKGYLQYVERGTMIPLTVVQESLITNDTPFGKSIGLIFLQTKPGETIEAVTFQVINLLRARHQITAEDDFFVANAQEILNVFNTIAAALTVMLGFIAAISLLVGGINIMNIMLVSVKERTREIGLRKAVGASEEVILIQFVIEAILISIVGGAVGIAFGWAAAALVGVATPLKPEVTPVAVAIAVAVATGVGLFFGVFPARQAARLDPIVALRTE</sequence>
<dbReference type="InterPro" id="IPR050250">
    <property type="entry name" value="Macrolide_Exporter_MacB"/>
</dbReference>
<dbReference type="Pfam" id="PF02687">
    <property type="entry name" value="FtsX"/>
    <property type="match status" value="1"/>
</dbReference>
<dbReference type="OrthoDB" id="9770099at2"/>
<dbReference type="PANTHER" id="PTHR30572:SF4">
    <property type="entry name" value="ABC TRANSPORTER PERMEASE YTRF"/>
    <property type="match status" value="1"/>
</dbReference>
<reference evidence="10 11" key="1">
    <citation type="journal article" date="2013" name="PLoS ONE">
        <title>Cultivation and Complete Genome Sequencing of Gloeobacter kilaueensis sp. nov., from a Lava Cave in Kilauea Caldera, Hawai'i.</title>
        <authorList>
            <person name="Saw J.H."/>
            <person name="Schatz M."/>
            <person name="Brown M.V."/>
            <person name="Kunkel D.D."/>
            <person name="Foster J.S."/>
            <person name="Shick H."/>
            <person name="Christensen S."/>
            <person name="Hou S."/>
            <person name="Wan X."/>
            <person name="Donachie S.P."/>
        </authorList>
    </citation>
    <scope>NUCLEOTIDE SEQUENCE [LARGE SCALE GENOMIC DNA]</scope>
    <source>
        <strain evidence="11">JS</strain>
    </source>
</reference>
<accession>U5QQQ7</accession>
<evidence type="ECO:0000256" key="2">
    <source>
        <dbReference type="ARBA" id="ARBA00022475"/>
    </source>
</evidence>
<dbReference type="PANTHER" id="PTHR30572">
    <property type="entry name" value="MEMBRANE COMPONENT OF TRANSPORTER-RELATED"/>
    <property type="match status" value="1"/>
</dbReference>
<feature type="domain" description="MacB-like periplasmic core" evidence="9">
    <location>
        <begin position="21"/>
        <end position="241"/>
    </location>
</feature>
<keyword evidence="4 7" id="KW-1133">Transmembrane helix</keyword>
<evidence type="ECO:0000313" key="10">
    <source>
        <dbReference type="EMBL" id="AGY59954.1"/>
    </source>
</evidence>
<feature type="domain" description="ABC3 transporter permease C-terminal" evidence="8">
    <location>
        <begin position="281"/>
        <end position="394"/>
    </location>
</feature>
<evidence type="ECO:0000259" key="9">
    <source>
        <dbReference type="Pfam" id="PF12704"/>
    </source>
</evidence>
<name>U5QQQ7_GLOK1</name>